<dbReference type="GO" id="GO:0003964">
    <property type="term" value="F:RNA-directed DNA polymerase activity"/>
    <property type="evidence" value="ECO:0007669"/>
    <property type="project" value="UniProtKB-KW"/>
</dbReference>
<dbReference type="InterPro" id="IPR043128">
    <property type="entry name" value="Rev_trsase/Diguanyl_cyclase"/>
</dbReference>
<dbReference type="SUPFAM" id="SSF53098">
    <property type="entry name" value="Ribonuclease H-like"/>
    <property type="match status" value="1"/>
</dbReference>
<dbReference type="Pfam" id="PF00078">
    <property type="entry name" value="RVT_1"/>
    <property type="match status" value="1"/>
</dbReference>
<dbReference type="PROSITE" id="PS50600">
    <property type="entry name" value="ULP_PROTEASE"/>
    <property type="match status" value="1"/>
</dbReference>
<evidence type="ECO:0000256" key="7">
    <source>
        <dbReference type="ARBA" id="ARBA00022759"/>
    </source>
</evidence>
<dbReference type="PANTHER" id="PTHR37984:SF5">
    <property type="entry name" value="PROTEIN NYNRIN-LIKE"/>
    <property type="match status" value="1"/>
</dbReference>
<dbReference type="GO" id="GO:0003676">
    <property type="term" value="F:nucleic acid binding"/>
    <property type="evidence" value="ECO:0007669"/>
    <property type="project" value="InterPro"/>
</dbReference>
<keyword evidence="9" id="KW-0695">RNA-directed DNA polymerase</keyword>
<keyword evidence="10" id="KW-0175">Coiled coil</keyword>
<dbReference type="Gene3D" id="3.40.395.10">
    <property type="entry name" value="Adenoviral Proteinase, Chain A"/>
    <property type="match status" value="1"/>
</dbReference>
<dbReference type="EC" id="2.7.7.49" evidence="2"/>
<evidence type="ECO:0000259" key="13">
    <source>
        <dbReference type="PROSITE" id="PS50994"/>
    </source>
</evidence>
<evidence type="ECO:0000256" key="5">
    <source>
        <dbReference type="ARBA" id="ARBA00022695"/>
    </source>
</evidence>
<evidence type="ECO:0000256" key="8">
    <source>
        <dbReference type="ARBA" id="ARBA00022801"/>
    </source>
</evidence>
<dbReference type="CDD" id="cd09274">
    <property type="entry name" value="RNase_HI_RT_Ty3"/>
    <property type="match status" value="1"/>
</dbReference>
<dbReference type="SUPFAM" id="SSF56672">
    <property type="entry name" value="DNA/RNA polymerases"/>
    <property type="match status" value="1"/>
</dbReference>
<dbReference type="PANTHER" id="PTHR37984">
    <property type="entry name" value="PROTEIN CBG26694"/>
    <property type="match status" value="1"/>
</dbReference>
<evidence type="ECO:0000313" key="14">
    <source>
        <dbReference type="EMBL" id="JAG31098.1"/>
    </source>
</evidence>
<dbReference type="GO" id="GO:0004519">
    <property type="term" value="F:endonuclease activity"/>
    <property type="evidence" value="ECO:0007669"/>
    <property type="project" value="UniProtKB-KW"/>
</dbReference>
<name>A0A0A9YJ44_LYGHE</name>
<dbReference type="InterPro" id="IPR043502">
    <property type="entry name" value="DNA/RNA_pol_sf"/>
</dbReference>
<evidence type="ECO:0000259" key="11">
    <source>
        <dbReference type="PROSITE" id="PS50600"/>
    </source>
</evidence>
<evidence type="ECO:0000259" key="12">
    <source>
        <dbReference type="PROSITE" id="PS50878"/>
    </source>
</evidence>
<keyword evidence="3" id="KW-0645">Protease</keyword>
<dbReference type="EMBL" id="GBHO01012506">
    <property type="protein sequence ID" value="JAG31098.1"/>
    <property type="molecule type" value="Transcribed_RNA"/>
</dbReference>
<dbReference type="InterPro" id="IPR038765">
    <property type="entry name" value="Papain-like_cys_pep_sf"/>
</dbReference>
<feature type="domain" description="Reverse transcriptase" evidence="12">
    <location>
        <begin position="239"/>
        <end position="423"/>
    </location>
</feature>
<reference evidence="14" key="1">
    <citation type="journal article" date="2014" name="PLoS ONE">
        <title>Transcriptome-Based Identification of ABC Transporters in the Western Tarnished Plant Bug Lygus hesperus.</title>
        <authorList>
            <person name="Hull J.J."/>
            <person name="Chaney K."/>
            <person name="Geib S.M."/>
            <person name="Fabrick J.A."/>
            <person name="Brent C.S."/>
            <person name="Walsh D."/>
            <person name="Lavine L.C."/>
        </authorList>
    </citation>
    <scope>NUCLEOTIDE SEQUENCE</scope>
</reference>
<dbReference type="InterPro" id="IPR000477">
    <property type="entry name" value="RT_dom"/>
</dbReference>
<organism evidence="14">
    <name type="scientific">Lygus hesperus</name>
    <name type="common">Western plant bug</name>
    <dbReference type="NCBI Taxonomy" id="30085"/>
    <lineage>
        <taxon>Eukaryota</taxon>
        <taxon>Metazoa</taxon>
        <taxon>Ecdysozoa</taxon>
        <taxon>Arthropoda</taxon>
        <taxon>Hexapoda</taxon>
        <taxon>Insecta</taxon>
        <taxon>Pterygota</taxon>
        <taxon>Neoptera</taxon>
        <taxon>Paraneoptera</taxon>
        <taxon>Hemiptera</taxon>
        <taxon>Heteroptera</taxon>
        <taxon>Panheteroptera</taxon>
        <taxon>Cimicomorpha</taxon>
        <taxon>Miridae</taxon>
        <taxon>Mirini</taxon>
        <taxon>Lygus</taxon>
    </lineage>
</organism>
<dbReference type="PROSITE" id="PS50994">
    <property type="entry name" value="INTEGRASE"/>
    <property type="match status" value="1"/>
</dbReference>
<feature type="domain" description="Integrase catalytic" evidence="13">
    <location>
        <begin position="884"/>
        <end position="1039"/>
    </location>
</feature>
<dbReference type="InterPro" id="IPR041588">
    <property type="entry name" value="Integrase_H2C2"/>
</dbReference>
<dbReference type="Pfam" id="PF00665">
    <property type="entry name" value="rve"/>
    <property type="match status" value="1"/>
</dbReference>
<evidence type="ECO:0000256" key="9">
    <source>
        <dbReference type="ARBA" id="ARBA00022918"/>
    </source>
</evidence>
<evidence type="ECO:0000256" key="6">
    <source>
        <dbReference type="ARBA" id="ARBA00022722"/>
    </source>
</evidence>
<dbReference type="Gene3D" id="3.10.10.10">
    <property type="entry name" value="HIV Type 1 Reverse Transcriptase, subunit A, domain 1"/>
    <property type="match status" value="1"/>
</dbReference>
<reference evidence="14" key="2">
    <citation type="submission" date="2014-07" db="EMBL/GenBank/DDBJ databases">
        <authorList>
            <person name="Hull J."/>
        </authorList>
    </citation>
    <scope>NUCLEOTIDE SEQUENCE</scope>
</reference>
<dbReference type="FunFam" id="3.10.20.370:FF:000001">
    <property type="entry name" value="Retrovirus-related Pol polyprotein from transposon 17.6-like protein"/>
    <property type="match status" value="1"/>
</dbReference>
<dbReference type="Pfam" id="PF02902">
    <property type="entry name" value="Peptidase_C48"/>
    <property type="match status" value="1"/>
</dbReference>
<dbReference type="InterPro" id="IPR003653">
    <property type="entry name" value="Peptidase_C48_C"/>
</dbReference>
<feature type="domain" description="Ubiquitin-like protease family profile" evidence="11">
    <location>
        <begin position="1179"/>
        <end position="1342"/>
    </location>
</feature>
<protein>
    <recommendedName>
        <fullName evidence="2">RNA-directed DNA polymerase</fullName>
        <ecNumber evidence="2">2.7.7.49</ecNumber>
    </recommendedName>
</protein>
<dbReference type="GO" id="GO:0015074">
    <property type="term" value="P:DNA integration"/>
    <property type="evidence" value="ECO:0007669"/>
    <property type="project" value="InterPro"/>
</dbReference>
<evidence type="ECO:0000256" key="1">
    <source>
        <dbReference type="ARBA" id="ARBA00005234"/>
    </source>
</evidence>
<dbReference type="SUPFAM" id="SSF54001">
    <property type="entry name" value="Cysteine proteinases"/>
    <property type="match status" value="1"/>
</dbReference>
<keyword evidence="7" id="KW-0255">Endonuclease</keyword>
<evidence type="ECO:0000256" key="3">
    <source>
        <dbReference type="ARBA" id="ARBA00022670"/>
    </source>
</evidence>
<dbReference type="CDD" id="cd01647">
    <property type="entry name" value="RT_LTR"/>
    <property type="match status" value="1"/>
</dbReference>
<keyword evidence="4" id="KW-0808">Transferase</keyword>
<evidence type="ECO:0000256" key="10">
    <source>
        <dbReference type="SAM" id="Coils"/>
    </source>
</evidence>
<keyword evidence="6" id="KW-0540">Nuclease</keyword>
<comment type="similarity">
    <text evidence="1">Belongs to the peptidase C48 family.</text>
</comment>
<keyword evidence="8" id="KW-0378">Hydrolase</keyword>
<sequence>MVPCGEIFQQRNLNLKFNVFQFHKKFDLLLGLDNLKILKANIDLNSNYLKTPKLNIPLLYLGTDSAETYTVDARTIQQIKIRIRNLENGDAILPYMRIGEMEVPECLVRVDNHETNVRILNPKTTPGKFSQISPVEVEIPDELTDNIDSLNNYYDEDAKFDFDISKLRMNHMNEEEKALITNLILKYSDVFHNENQPLSFTNKVKHTIRTTDEIPVYARNYRFPEIYREEVDRQIEEMLEQGIVKHSDSPWNAPIWIVPKKADASGKPKFRIVVDYRKLNEKTIEDKYPLPQISELLDKLGRCQYFSVIDLKSGFHQIEMSPESIEKTAFSTPSYHLEFHRLPFGLRNSPSTFQRLMDNVLRGITNEFCCVYLDDIIVYSTSLPEHINRLEEIFKRLREANLKIQLDKTEFLRKEIAYLGHVITPNGVKPNPEKIKAIQNYPIPTTSKEIKSFLGLLGYYRKFIQNFAKITKPMTRCLKKGCRIDTKDPEYVEAFETCKTLLTNEPILQYPDFSKLFHLTTDASNVAIGAVLSQTTNGADLPIAYASRTLCDSERRLSTIERELLAVVWGVQYFRPYLFGRKFKIHTDHRPLQWLYSIKEPGSKLFKWRTKLSAYDFDIVYKKGTLNSNVDALSRIELLNNNDDNESIEGADEAIDTFFETLSPKSLLRVIDKDIETPASIIVNFDSDEDPESEGTIHSNAIGHATVAIPIRNEPINNCKNQIIIKLANIPVENPVKVKKLFENKSRITVHIRKHNLEQDIIKFVKEYVQPKIKYGLYFTEDIYEQFCNIMTKNFAFSEITMTKYTKRLEDVLDENKRPELIRKYHEGITNHRGIDETHNHLKRTHYWPNMRESIQRFINNCNLCVRCKYDRNPIKVKYNVTPTASRPLETVHMDKLTLEGSKFLTIIDSFSRHAQAYPLKSSNAIDVVESLLTHFCIYGIPINIVTDNGPEFQNSVVREFMLLHNINLHFTSSQHPDSNGLIERFHSTLIEHIRILNERSEYKKSNMNTKVKYALLAYNNSIHSTSKLTPFELLYGHIKPDTLLDLKIDQVVANNYLASHKDKMTALYAQVKEKIHQHKEKAIEKKNENREEIPKIPPKVYVKTVQKQSKTKPKFKEEMIKSINPELKTALIVPRHHNTIEKIHLSNVHRPKKFTDSVANAWDPKADKKEILALKFGLKLTRADLITLKDQNWVNDMVINLYMELIDERNRSNQNLPKSFSFNTFLYVSFKAGGYERVKNYTRKSDIFDMDIVLVPIFKSSHWRLIEIRNKTKQLNYYDSLSMDGTEYLNDILKYLEEEHLAKKGTPLDSHNWTCSTPSGTPQQNNGIDCGVFICQFAKHLAADEPIPKSLDIPALRELMCYEILKLNLI</sequence>
<dbReference type="InterPro" id="IPR050951">
    <property type="entry name" value="Retrovirus_Pol_polyprotein"/>
</dbReference>
<dbReference type="Gene3D" id="3.30.70.270">
    <property type="match status" value="2"/>
</dbReference>
<dbReference type="GO" id="GO:0006508">
    <property type="term" value="P:proteolysis"/>
    <property type="evidence" value="ECO:0007669"/>
    <property type="project" value="UniProtKB-KW"/>
</dbReference>
<gene>
    <name evidence="14" type="ORF">CM83_84795</name>
</gene>
<dbReference type="Pfam" id="PF17921">
    <property type="entry name" value="Integrase_H2C2"/>
    <property type="match status" value="1"/>
</dbReference>
<evidence type="ECO:0000256" key="2">
    <source>
        <dbReference type="ARBA" id="ARBA00012493"/>
    </source>
</evidence>
<dbReference type="PROSITE" id="PS50878">
    <property type="entry name" value="RT_POL"/>
    <property type="match status" value="1"/>
</dbReference>
<feature type="coiled-coil region" evidence="10">
    <location>
        <begin position="1062"/>
        <end position="1089"/>
    </location>
</feature>
<dbReference type="Pfam" id="PF17917">
    <property type="entry name" value="RT_RNaseH"/>
    <property type="match status" value="1"/>
</dbReference>
<dbReference type="InterPro" id="IPR036397">
    <property type="entry name" value="RNaseH_sf"/>
</dbReference>
<dbReference type="FunFam" id="3.30.70.270:FF:000020">
    <property type="entry name" value="Transposon Tf2-6 polyprotein-like Protein"/>
    <property type="match status" value="1"/>
</dbReference>
<dbReference type="Gene3D" id="1.10.340.70">
    <property type="match status" value="1"/>
</dbReference>
<evidence type="ECO:0000256" key="4">
    <source>
        <dbReference type="ARBA" id="ARBA00022679"/>
    </source>
</evidence>
<dbReference type="InterPro" id="IPR001584">
    <property type="entry name" value="Integrase_cat-core"/>
</dbReference>
<dbReference type="GO" id="GO:0042575">
    <property type="term" value="C:DNA polymerase complex"/>
    <property type="evidence" value="ECO:0007669"/>
    <property type="project" value="UniProtKB-ARBA"/>
</dbReference>
<dbReference type="InterPro" id="IPR041373">
    <property type="entry name" value="RT_RNaseH"/>
</dbReference>
<dbReference type="InterPro" id="IPR012337">
    <property type="entry name" value="RNaseH-like_sf"/>
</dbReference>
<keyword evidence="5" id="KW-0548">Nucleotidyltransferase</keyword>
<proteinExistence type="inferred from homology"/>
<dbReference type="GO" id="GO:0008234">
    <property type="term" value="F:cysteine-type peptidase activity"/>
    <property type="evidence" value="ECO:0007669"/>
    <property type="project" value="InterPro"/>
</dbReference>
<accession>A0A0A9YJ44</accession>
<dbReference type="Gene3D" id="3.30.420.10">
    <property type="entry name" value="Ribonuclease H-like superfamily/Ribonuclease H"/>
    <property type="match status" value="1"/>
</dbReference>